<gene>
    <name evidence="2" type="ORF">GCU56_16855</name>
</gene>
<dbReference type="InterPro" id="IPR021214">
    <property type="entry name" value="DUF2568"/>
</dbReference>
<feature type="transmembrane region" description="Helical" evidence="1">
    <location>
        <begin position="92"/>
        <end position="110"/>
    </location>
</feature>
<feature type="transmembrane region" description="Helical" evidence="1">
    <location>
        <begin position="6"/>
        <end position="27"/>
    </location>
</feature>
<reference evidence="2 3" key="1">
    <citation type="submission" date="2020-02" db="EMBL/GenBank/DDBJ databases">
        <title>Geodermatophilus sabuli CPCC 205279 I12A-02694.</title>
        <authorList>
            <person name="Jiang Z."/>
        </authorList>
    </citation>
    <scope>NUCLEOTIDE SEQUENCE [LARGE SCALE GENOMIC DNA]</scope>
    <source>
        <strain evidence="2 3">I12A-02694</strain>
    </source>
</reference>
<feature type="transmembrane region" description="Helical" evidence="1">
    <location>
        <begin position="39"/>
        <end position="58"/>
    </location>
</feature>
<name>A0A7K3W3R3_9ACTN</name>
<keyword evidence="1" id="KW-0812">Transmembrane</keyword>
<protein>
    <submittedName>
        <fullName evidence="2">YrdB family protein</fullName>
    </submittedName>
</protein>
<dbReference type="EMBL" id="JAAGWF010000019">
    <property type="protein sequence ID" value="NEK59529.1"/>
    <property type="molecule type" value="Genomic_DNA"/>
</dbReference>
<dbReference type="Proteomes" id="UP000470246">
    <property type="component" value="Unassembled WGS sequence"/>
</dbReference>
<keyword evidence="1" id="KW-1133">Transmembrane helix</keyword>
<evidence type="ECO:0000313" key="3">
    <source>
        <dbReference type="Proteomes" id="UP000470246"/>
    </source>
</evidence>
<evidence type="ECO:0000256" key="1">
    <source>
        <dbReference type="SAM" id="Phobius"/>
    </source>
</evidence>
<comment type="caution">
    <text evidence="2">The sequence shown here is derived from an EMBL/GenBank/DDBJ whole genome shotgun (WGS) entry which is preliminary data.</text>
</comment>
<keyword evidence="3" id="KW-1185">Reference proteome</keyword>
<accession>A0A7K3W3R3</accession>
<dbReference type="Pfam" id="PF10823">
    <property type="entry name" value="DUF2568"/>
    <property type="match status" value="1"/>
</dbReference>
<keyword evidence="1" id="KW-0472">Membrane</keyword>
<evidence type="ECO:0000313" key="2">
    <source>
        <dbReference type="EMBL" id="NEK59529.1"/>
    </source>
</evidence>
<sequence>MTQAWQWAWAGVAFVAELGALAALGYWGAVTGGTSAVRWALALGVPLAAAVLWGLFAAPRAAVGVPALALVTQVVVFGAAAAALLATGHPRLAVVLTVAALLGTVLSGPLTGPAPAAPVTAATAR</sequence>
<proteinExistence type="predicted"/>
<dbReference type="AlphaFoldDB" id="A0A7K3W3R3"/>
<feature type="transmembrane region" description="Helical" evidence="1">
    <location>
        <begin position="64"/>
        <end position="85"/>
    </location>
</feature>
<organism evidence="2 3">
    <name type="scientific">Geodermatophilus sabuli</name>
    <dbReference type="NCBI Taxonomy" id="1564158"/>
    <lineage>
        <taxon>Bacteria</taxon>
        <taxon>Bacillati</taxon>
        <taxon>Actinomycetota</taxon>
        <taxon>Actinomycetes</taxon>
        <taxon>Geodermatophilales</taxon>
        <taxon>Geodermatophilaceae</taxon>
        <taxon>Geodermatophilus</taxon>
    </lineage>
</organism>